<evidence type="ECO:0000256" key="7">
    <source>
        <dbReference type="ARBA" id="ARBA00023049"/>
    </source>
</evidence>
<dbReference type="PANTHER" id="PTHR43501:SF1">
    <property type="entry name" value="CYTOSOL NON-SPECIFIC DIPEPTIDASE"/>
    <property type="match status" value="1"/>
</dbReference>
<organism evidence="19 20">
    <name type="scientific">Fumia xinanensis</name>
    <dbReference type="NCBI Taxonomy" id="2763659"/>
    <lineage>
        <taxon>Bacteria</taxon>
        <taxon>Bacillati</taxon>
        <taxon>Bacillota</taxon>
        <taxon>Clostridia</taxon>
        <taxon>Eubacteriales</taxon>
        <taxon>Oscillospiraceae</taxon>
        <taxon>Fumia</taxon>
    </lineage>
</organism>
<dbReference type="Pfam" id="PF01546">
    <property type="entry name" value="Peptidase_M20"/>
    <property type="match status" value="1"/>
</dbReference>
<protein>
    <recommendedName>
        <fullName evidence="13">Cytosol non-specific dipeptidase</fullName>
        <ecNumber evidence="10">3.4.13.18</ecNumber>
    </recommendedName>
    <alternativeName>
        <fullName evidence="16">Aminoacyl-histidine dipeptidase</fullName>
    </alternativeName>
    <alternativeName>
        <fullName evidence="15">Beta-alanyl-histidine dipeptidase</fullName>
    </alternativeName>
    <alternativeName>
        <fullName evidence="14">Carnosinase</fullName>
    </alternativeName>
    <alternativeName>
        <fullName evidence="11">Peptidase D</fullName>
    </alternativeName>
    <alternativeName>
        <fullName evidence="17">Xaa-His dipeptidase</fullName>
    </alternativeName>
</protein>
<keyword evidence="6" id="KW-0862">Zinc</keyword>
<evidence type="ECO:0000256" key="14">
    <source>
        <dbReference type="ARBA" id="ARBA00075285"/>
    </source>
</evidence>
<name>A0A926DZX1_9FIRM</name>
<feature type="domain" description="Peptidase M20 dimerisation" evidence="18">
    <location>
        <begin position="205"/>
        <end position="287"/>
    </location>
</feature>
<evidence type="ECO:0000256" key="9">
    <source>
        <dbReference type="ARBA" id="ARBA00036421"/>
    </source>
</evidence>
<dbReference type="PRINTS" id="PR00934">
    <property type="entry name" value="XHISDIPTASE"/>
</dbReference>
<evidence type="ECO:0000259" key="18">
    <source>
        <dbReference type="Pfam" id="PF07687"/>
    </source>
</evidence>
<evidence type="ECO:0000256" key="13">
    <source>
        <dbReference type="ARBA" id="ARBA00071271"/>
    </source>
</evidence>
<evidence type="ECO:0000256" key="2">
    <source>
        <dbReference type="ARBA" id="ARBA00001947"/>
    </source>
</evidence>
<dbReference type="NCBIfam" id="TIGR01893">
    <property type="entry name" value="aa-his-dipept"/>
    <property type="match status" value="1"/>
</dbReference>
<dbReference type="AlphaFoldDB" id="A0A926DZX1"/>
<sequence length="482" mass="52310">MSDLLNREPKAFFRYFKEISAIPRGSGNEKALGDYLVGFALSHNLECTRDKVGNVLIRKPAFASARVDDAVLIQGHMDMVCEKNVGTVHDFMKDPIKLVERDGFLYAQGTTLGADNGVAVAYMLAILDDDSLLHPDLECLFTVQEETGLIGAERFDASPIRAKLMINLDSGPDDTLLISCAGGMRTHLTKTFACVPFSGEALRISVRGLAGGHSGDDIGKCRGNAIKLIGRVLLNLSEETAICLASICGGGKDNAIPRECDAVIASADPEAVQRIVGNLETIIKEELGVKDGGVRLSCESCDMPSGMMDSRDSKELIALLNLAPNGVLTMSPRMEGLVESSCNLGVIVTEGSEVTLTFAPRSSVESLQDDTQLKLELLAKIFGCSYCHDSRYPGWQYEPQSKLREVFAQCYRELNGSTMKMEAIHAGLECGLIKAKKPVLDIVSTGPAIYDFHTPNEHLDLESCFRLWKLLKKVLGMLAGKV</sequence>
<dbReference type="Proteomes" id="UP000610760">
    <property type="component" value="Unassembled WGS sequence"/>
</dbReference>
<comment type="catalytic activity">
    <reaction evidence="9">
        <text>Hydrolysis of dipeptides, preferentially hydrophobic dipeptides including prolyl amino acids.</text>
        <dbReference type="EC" id="3.4.13.18"/>
    </reaction>
</comment>
<evidence type="ECO:0000256" key="10">
    <source>
        <dbReference type="ARBA" id="ARBA00038976"/>
    </source>
</evidence>
<evidence type="ECO:0000256" key="4">
    <source>
        <dbReference type="ARBA" id="ARBA00022723"/>
    </source>
</evidence>
<dbReference type="CDD" id="cd03890">
    <property type="entry name" value="M20_pepD"/>
    <property type="match status" value="1"/>
</dbReference>
<evidence type="ECO:0000256" key="6">
    <source>
        <dbReference type="ARBA" id="ARBA00022833"/>
    </source>
</evidence>
<keyword evidence="7" id="KW-0482">Metalloprotease</keyword>
<evidence type="ECO:0000256" key="8">
    <source>
        <dbReference type="ARBA" id="ARBA00023285"/>
    </source>
</evidence>
<evidence type="ECO:0000256" key="15">
    <source>
        <dbReference type="ARBA" id="ARBA00076004"/>
    </source>
</evidence>
<dbReference type="GO" id="GO:0070573">
    <property type="term" value="F:metallodipeptidase activity"/>
    <property type="evidence" value="ECO:0007669"/>
    <property type="project" value="TreeGrafter"/>
</dbReference>
<evidence type="ECO:0000313" key="19">
    <source>
        <dbReference type="EMBL" id="MBC8558741.1"/>
    </source>
</evidence>
<evidence type="ECO:0000256" key="5">
    <source>
        <dbReference type="ARBA" id="ARBA00022801"/>
    </source>
</evidence>
<dbReference type="PIRSF" id="PIRSF016599">
    <property type="entry name" value="Xaa-His_dipept"/>
    <property type="match status" value="1"/>
</dbReference>
<comment type="caution">
    <text evidence="19">The sequence shown here is derived from an EMBL/GenBank/DDBJ whole genome shotgun (WGS) entry which is preliminary data.</text>
</comment>
<gene>
    <name evidence="19" type="ORF">H8710_01525</name>
</gene>
<dbReference type="InterPro" id="IPR011650">
    <property type="entry name" value="Peptidase_M20_dimer"/>
</dbReference>
<accession>A0A926DZX1</accession>
<dbReference type="PANTHER" id="PTHR43501">
    <property type="entry name" value="CYTOSOL NON-SPECIFIC DIPEPTIDASE"/>
    <property type="match status" value="1"/>
</dbReference>
<keyword evidence="4" id="KW-0479">Metal-binding</keyword>
<dbReference type="GO" id="GO:0005829">
    <property type="term" value="C:cytosol"/>
    <property type="evidence" value="ECO:0007669"/>
    <property type="project" value="TreeGrafter"/>
</dbReference>
<keyword evidence="20" id="KW-1185">Reference proteome</keyword>
<evidence type="ECO:0000256" key="3">
    <source>
        <dbReference type="ARBA" id="ARBA00022670"/>
    </source>
</evidence>
<keyword evidence="3" id="KW-0645">Protease</keyword>
<reference evidence="19" key="1">
    <citation type="submission" date="2020-08" db="EMBL/GenBank/DDBJ databases">
        <title>Genome public.</title>
        <authorList>
            <person name="Liu C."/>
            <person name="Sun Q."/>
        </authorList>
    </citation>
    <scope>NUCLEOTIDE SEQUENCE</scope>
    <source>
        <strain evidence="19">NSJ-33</strain>
    </source>
</reference>
<comment type="cofactor">
    <cofactor evidence="1">
        <name>Co(2+)</name>
        <dbReference type="ChEBI" id="CHEBI:48828"/>
    </cofactor>
</comment>
<dbReference type="SUPFAM" id="SSF53187">
    <property type="entry name" value="Zn-dependent exopeptidases"/>
    <property type="match status" value="1"/>
</dbReference>
<dbReference type="Pfam" id="PF07687">
    <property type="entry name" value="M20_dimer"/>
    <property type="match status" value="1"/>
</dbReference>
<evidence type="ECO:0000256" key="16">
    <source>
        <dbReference type="ARBA" id="ARBA00077688"/>
    </source>
</evidence>
<keyword evidence="5" id="KW-0378">Hydrolase</keyword>
<dbReference type="FunFam" id="3.40.630.10:FF:000018">
    <property type="entry name" value="Aminoacyl-histidine dipeptidase PepD"/>
    <property type="match status" value="1"/>
</dbReference>
<evidence type="ECO:0000256" key="11">
    <source>
        <dbReference type="ARBA" id="ARBA00044252"/>
    </source>
</evidence>
<dbReference type="EC" id="3.4.13.18" evidence="10"/>
<dbReference type="InterPro" id="IPR001160">
    <property type="entry name" value="Peptidase_M20C"/>
</dbReference>
<comment type="similarity">
    <text evidence="12">Belongs to the peptidase M20C family.</text>
</comment>
<dbReference type="RefSeq" id="WP_249293626.1">
    <property type="nucleotide sequence ID" value="NZ_JACRSV010000001.1"/>
</dbReference>
<evidence type="ECO:0000256" key="17">
    <source>
        <dbReference type="ARBA" id="ARBA00078074"/>
    </source>
</evidence>
<dbReference type="Gene3D" id="3.40.630.10">
    <property type="entry name" value="Zn peptidases"/>
    <property type="match status" value="2"/>
</dbReference>
<evidence type="ECO:0000313" key="20">
    <source>
        <dbReference type="Proteomes" id="UP000610760"/>
    </source>
</evidence>
<comment type="cofactor">
    <cofactor evidence="2">
        <name>Zn(2+)</name>
        <dbReference type="ChEBI" id="CHEBI:29105"/>
    </cofactor>
</comment>
<dbReference type="EMBL" id="JACRSV010000001">
    <property type="protein sequence ID" value="MBC8558741.1"/>
    <property type="molecule type" value="Genomic_DNA"/>
</dbReference>
<dbReference type="FunFam" id="3.40.630.10:FF:000015">
    <property type="entry name" value="Aminoacyl-histidine dipeptidase PepD"/>
    <property type="match status" value="1"/>
</dbReference>
<proteinExistence type="inferred from homology"/>
<dbReference type="GO" id="GO:0006508">
    <property type="term" value="P:proteolysis"/>
    <property type="evidence" value="ECO:0007669"/>
    <property type="project" value="UniProtKB-KW"/>
</dbReference>
<dbReference type="GO" id="GO:0046872">
    <property type="term" value="F:metal ion binding"/>
    <property type="evidence" value="ECO:0007669"/>
    <property type="project" value="UniProtKB-KW"/>
</dbReference>
<evidence type="ECO:0000256" key="1">
    <source>
        <dbReference type="ARBA" id="ARBA00001941"/>
    </source>
</evidence>
<keyword evidence="8" id="KW-0170">Cobalt</keyword>
<dbReference type="InterPro" id="IPR002933">
    <property type="entry name" value="Peptidase_M20"/>
</dbReference>
<evidence type="ECO:0000256" key="12">
    <source>
        <dbReference type="ARBA" id="ARBA00061423"/>
    </source>
</evidence>